<dbReference type="EMBL" id="JYDW01000004">
    <property type="protein sequence ID" value="KRZ63017.1"/>
    <property type="molecule type" value="Genomic_DNA"/>
</dbReference>
<proteinExistence type="predicted"/>
<sequence>MASAAKVRSRKLAANKDRLNQLLAELEELCLESADVREIKEQISLTEKIYHESDALQGELELDVDVMRYESRIP</sequence>
<reference evidence="2 3" key="1">
    <citation type="submission" date="2015-05" db="EMBL/GenBank/DDBJ databases">
        <title>Evolution of Trichinella species and genotypes.</title>
        <authorList>
            <person name="Korhonen P.K."/>
            <person name="Edoardo P."/>
            <person name="Giuseppe L.R."/>
            <person name="Gasser R.B."/>
        </authorList>
    </citation>
    <scope>NUCLEOTIDE SEQUENCE [LARGE SCALE GENOMIC DNA]</scope>
    <source>
        <strain evidence="2">ISS10</strain>
    </source>
</reference>
<evidence type="ECO:0000313" key="3">
    <source>
        <dbReference type="Proteomes" id="UP000054721"/>
    </source>
</evidence>
<keyword evidence="3" id="KW-1185">Reference proteome</keyword>
<evidence type="ECO:0000256" key="1">
    <source>
        <dbReference type="SAM" id="Coils"/>
    </source>
</evidence>
<dbReference type="Proteomes" id="UP000054721">
    <property type="component" value="Unassembled WGS sequence"/>
</dbReference>
<keyword evidence="1" id="KW-0175">Coiled coil</keyword>
<comment type="caution">
    <text evidence="2">The sequence shown here is derived from an EMBL/GenBank/DDBJ whole genome shotgun (WGS) entry which is preliminary data.</text>
</comment>
<feature type="coiled-coil region" evidence="1">
    <location>
        <begin position="9"/>
        <end position="39"/>
    </location>
</feature>
<organism evidence="2 3">
    <name type="scientific">Trichinella nativa</name>
    <dbReference type="NCBI Taxonomy" id="6335"/>
    <lineage>
        <taxon>Eukaryota</taxon>
        <taxon>Metazoa</taxon>
        <taxon>Ecdysozoa</taxon>
        <taxon>Nematoda</taxon>
        <taxon>Enoplea</taxon>
        <taxon>Dorylaimia</taxon>
        <taxon>Trichinellida</taxon>
        <taxon>Trichinellidae</taxon>
        <taxon>Trichinella</taxon>
    </lineage>
</organism>
<dbReference type="AlphaFoldDB" id="A0A0V1LU01"/>
<protein>
    <submittedName>
        <fullName evidence="2">Uncharacterized protein</fullName>
    </submittedName>
</protein>
<gene>
    <name evidence="2" type="ORF">T02_8891</name>
</gene>
<evidence type="ECO:0000313" key="2">
    <source>
        <dbReference type="EMBL" id="KRZ63017.1"/>
    </source>
</evidence>
<name>A0A0V1LU01_9BILA</name>
<dbReference type="OrthoDB" id="10443835at2759"/>
<accession>A0A0V1LU01</accession>